<comment type="similarity">
    <text evidence="2">Belongs to the amino acid-polyamine-organocation (APC) superfamily. Spore germination protein (SGP) (TC 2.A.3.9) family.</text>
</comment>
<feature type="transmembrane region" description="Helical" evidence="8">
    <location>
        <begin position="269"/>
        <end position="291"/>
    </location>
</feature>
<evidence type="ECO:0000256" key="3">
    <source>
        <dbReference type="ARBA" id="ARBA00022448"/>
    </source>
</evidence>
<dbReference type="Proteomes" id="UP001526147">
    <property type="component" value="Unassembled WGS sequence"/>
</dbReference>
<feature type="transmembrane region" description="Helical" evidence="8">
    <location>
        <begin position="12"/>
        <end position="31"/>
    </location>
</feature>
<feature type="transmembrane region" description="Helical" evidence="8">
    <location>
        <begin position="143"/>
        <end position="163"/>
    </location>
</feature>
<evidence type="ECO:0000256" key="8">
    <source>
        <dbReference type="SAM" id="Phobius"/>
    </source>
</evidence>
<feature type="transmembrane region" description="Helical" evidence="8">
    <location>
        <begin position="191"/>
        <end position="208"/>
    </location>
</feature>
<evidence type="ECO:0000256" key="6">
    <source>
        <dbReference type="ARBA" id="ARBA00022989"/>
    </source>
</evidence>
<feature type="transmembrane region" description="Helical" evidence="8">
    <location>
        <begin position="332"/>
        <end position="354"/>
    </location>
</feature>
<keyword evidence="10" id="KW-1185">Reference proteome</keyword>
<keyword evidence="5 8" id="KW-0812">Transmembrane</keyword>
<keyword evidence="7 8" id="KW-0472">Membrane</keyword>
<reference evidence="9 10" key="1">
    <citation type="submission" date="2022-10" db="EMBL/GenBank/DDBJ databases">
        <title>Draft genome assembly of moderately radiation resistant bacterium Metabacillus halosaccharovorans.</title>
        <authorList>
            <person name="Pal S."/>
            <person name="Gopinathan A."/>
        </authorList>
    </citation>
    <scope>NUCLEOTIDE SEQUENCE [LARGE SCALE GENOMIC DNA]</scope>
    <source>
        <strain evidence="9 10">VITHBRA001</strain>
    </source>
</reference>
<evidence type="ECO:0000313" key="9">
    <source>
        <dbReference type="EMBL" id="MCV9887396.1"/>
    </source>
</evidence>
<feature type="transmembrane region" description="Helical" evidence="8">
    <location>
        <begin position="303"/>
        <end position="320"/>
    </location>
</feature>
<dbReference type="RefSeq" id="WP_264143760.1">
    <property type="nucleotide sequence ID" value="NZ_JAOYEY010000047.1"/>
</dbReference>
<keyword evidence="6 8" id="KW-1133">Transmembrane helix</keyword>
<proteinExistence type="inferred from homology"/>
<feature type="transmembrane region" description="Helical" evidence="8">
    <location>
        <begin position="119"/>
        <end position="136"/>
    </location>
</feature>
<keyword evidence="3" id="KW-0813">Transport</keyword>
<dbReference type="Gene3D" id="1.20.1740.10">
    <property type="entry name" value="Amino acid/polyamine transporter I"/>
    <property type="match status" value="1"/>
</dbReference>
<gene>
    <name evidence="9" type="ORF">OIH86_17300</name>
</gene>
<evidence type="ECO:0000256" key="1">
    <source>
        <dbReference type="ARBA" id="ARBA00004141"/>
    </source>
</evidence>
<sequence length="363" mass="41649">MIKIAERFQVSHFLVFYLIHSLQFGVGVLGFQRIVAEKTGRDAWVSVILAGILVHISVWMLYKILKDSGGNVITVHRNLFGKWIGGLLSVGLALYFCLLAITVLRTYIEIVQVWMFQDLNVWAFTLVFLLLVYYIISGGFRVVTGISFFGVILPGYVLLTFLFPLEFSDLSNLAPPLNHSIKDFAQSTKNMSLTIIGFEALLVFYPFIKNPEKSKKWAHIAVAFSTVIYTLIMLVSLAYFSEEQLQKNVWATLTIWKIIEMPFVERFEYIGIANWCLIILPNICLTLWCASRCLKDTFKVNQKIVLPIVLLGAFIVVSFSKTREHINVLNDLVGQLGFYMMFAYIPFIYIFNMIMRKVKGRKR</sequence>
<evidence type="ECO:0000256" key="5">
    <source>
        <dbReference type="ARBA" id="ARBA00022692"/>
    </source>
</evidence>
<evidence type="ECO:0000313" key="10">
    <source>
        <dbReference type="Proteomes" id="UP001526147"/>
    </source>
</evidence>
<dbReference type="NCBIfam" id="TIGR00912">
    <property type="entry name" value="2A0309"/>
    <property type="match status" value="1"/>
</dbReference>
<feature type="transmembrane region" description="Helical" evidence="8">
    <location>
        <begin position="43"/>
        <end position="62"/>
    </location>
</feature>
<evidence type="ECO:0000256" key="7">
    <source>
        <dbReference type="ARBA" id="ARBA00023136"/>
    </source>
</evidence>
<comment type="caution">
    <text evidence="9">The sequence shown here is derived from an EMBL/GenBank/DDBJ whole genome shotgun (WGS) entry which is preliminary data.</text>
</comment>
<evidence type="ECO:0000256" key="4">
    <source>
        <dbReference type="ARBA" id="ARBA00022544"/>
    </source>
</evidence>
<dbReference type="PANTHER" id="PTHR34975">
    <property type="entry name" value="SPORE GERMINATION PROTEIN A2"/>
    <property type="match status" value="1"/>
</dbReference>
<protein>
    <submittedName>
        <fullName evidence="9">Spore germination protein</fullName>
    </submittedName>
</protein>
<dbReference type="InterPro" id="IPR004761">
    <property type="entry name" value="Spore_GerAB"/>
</dbReference>
<dbReference type="PANTHER" id="PTHR34975:SF2">
    <property type="entry name" value="SPORE GERMINATION PROTEIN A2"/>
    <property type="match status" value="1"/>
</dbReference>
<organism evidence="9 10">
    <name type="scientific">Metabacillus halosaccharovorans</name>
    <dbReference type="NCBI Taxonomy" id="930124"/>
    <lineage>
        <taxon>Bacteria</taxon>
        <taxon>Bacillati</taxon>
        <taxon>Bacillota</taxon>
        <taxon>Bacilli</taxon>
        <taxon>Bacillales</taxon>
        <taxon>Bacillaceae</taxon>
        <taxon>Metabacillus</taxon>
    </lineage>
</organism>
<feature type="transmembrane region" description="Helical" evidence="8">
    <location>
        <begin position="220"/>
        <end position="240"/>
    </location>
</feature>
<keyword evidence="4" id="KW-0309">Germination</keyword>
<feature type="transmembrane region" description="Helical" evidence="8">
    <location>
        <begin position="83"/>
        <end position="107"/>
    </location>
</feature>
<dbReference type="EMBL" id="JAOYEY010000047">
    <property type="protein sequence ID" value="MCV9887396.1"/>
    <property type="molecule type" value="Genomic_DNA"/>
</dbReference>
<comment type="subcellular location">
    <subcellularLocation>
        <location evidence="1">Membrane</location>
        <topology evidence="1">Multi-pass membrane protein</topology>
    </subcellularLocation>
</comment>
<dbReference type="Pfam" id="PF03845">
    <property type="entry name" value="Spore_permease"/>
    <property type="match status" value="1"/>
</dbReference>
<evidence type="ECO:0000256" key="2">
    <source>
        <dbReference type="ARBA" id="ARBA00007998"/>
    </source>
</evidence>
<accession>A0ABT3DK33</accession>
<name>A0ABT3DK33_9BACI</name>